<dbReference type="InterPro" id="IPR013785">
    <property type="entry name" value="Aldolase_TIM"/>
</dbReference>
<keyword evidence="21" id="KW-1185">Reference proteome</keyword>
<keyword evidence="9 16" id="KW-0822">Tryptophan biosynthesis</keyword>
<comment type="pathway">
    <text evidence="6 16">Amino-acid biosynthesis; L-tryptophan biosynthesis; L-tryptophan from chorismate: step 1/5.</text>
</comment>
<gene>
    <name evidence="20" type="ORF">BDU57DRAFT_515047</name>
</gene>
<comment type="catalytic activity">
    <reaction evidence="2 16">
        <text>1-(2-carboxyphenylamino)-1-deoxy-D-ribulose 5-phosphate + H(+) = (1S,2R)-1-C-(indol-3-yl)glycerol 3-phosphate + CO2 + H2O</text>
        <dbReference type="Rhea" id="RHEA:23476"/>
        <dbReference type="ChEBI" id="CHEBI:15377"/>
        <dbReference type="ChEBI" id="CHEBI:15378"/>
        <dbReference type="ChEBI" id="CHEBI:16526"/>
        <dbReference type="ChEBI" id="CHEBI:58613"/>
        <dbReference type="ChEBI" id="CHEBI:58866"/>
        <dbReference type="EC" id="4.1.1.48"/>
    </reaction>
</comment>
<dbReference type="PIRSF" id="PIRSF001382">
    <property type="entry name" value="TrpG-trpC-trpF"/>
    <property type="match status" value="1"/>
</dbReference>
<evidence type="ECO:0000259" key="19">
    <source>
        <dbReference type="Pfam" id="PF00697"/>
    </source>
</evidence>
<evidence type="ECO:0000256" key="2">
    <source>
        <dbReference type="ARBA" id="ARBA00001633"/>
    </source>
</evidence>
<comment type="function">
    <text evidence="3 16">Trifunctional enzyme bearing the Gln amidotransferase (GATase) domain of anthranilate synthase, indole-glycerolphosphate synthase, and phosphoribosylanthranilate isomerase activities.</text>
</comment>
<dbReference type="PRINTS" id="PR00097">
    <property type="entry name" value="ANTSNTHASEII"/>
</dbReference>
<evidence type="ECO:0000256" key="4">
    <source>
        <dbReference type="ARBA" id="ARBA00004664"/>
    </source>
</evidence>
<evidence type="ECO:0000256" key="7">
    <source>
        <dbReference type="ARBA" id="ARBA00022605"/>
    </source>
</evidence>
<keyword evidence="13 16" id="KW-0456">Lyase</keyword>
<dbReference type="Pfam" id="PF00218">
    <property type="entry name" value="IGPS"/>
    <property type="match status" value="1"/>
</dbReference>
<dbReference type="CDD" id="cd01743">
    <property type="entry name" value="GATase1_Anthranilate_Synthase"/>
    <property type="match status" value="1"/>
</dbReference>
<organism evidence="20 21">
    <name type="scientific">Ampelomyces quisqualis</name>
    <name type="common">Powdery mildew agent</name>
    <dbReference type="NCBI Taxonomy" id="50730"/>
    <lineage>
        <taxon>Eukaryota</taxon>
        <taxon>Fungi</taxon>
        <taxon>Dikarya</taxon>
        <taxon>Ascomycota</taxon>
        <taxon>Pezizomycotina</taxon>
        <taxon>Dothideomycetes</taxon>
        <taxon>Pleosporomycetidae</taxon>
        <taxon>Pleosporales</taxon>
        <taxon>Pleosporineae</taxon>
        <taxon>Phaeosphaeriaceae</taxon>
        <taxon>Ampelomyces</taxon>
    </lineage>
</organism>
<evidence type="ECO:0000313" key="21">
    <source>
        <dbReference type="Proteomes" id="UP000800096"/>
    </source>
</evidence>
<dbReference type="PRINTS" id="PR00096">
    <property type="entry name" value="GATASE"/>
</dbReference>
<dbReference type="SUPFAM" id="SSF52317">
    <property type="entry name" value="Class I glutamine amidotransferase-like"/>
    <property type="match status" value="1"/>
</dbReference>
<evidence type="ECO:0000256" key="6">
    <source>
        <dbReference type="ARBA" id="ARBA00004873"/>
    </source>
</evidence>
<keyword evidence="11 16" id="KW-0057">Aromatic amino acid biosynthesis</keyword>
<dbReference type="PANTHER" id="PTHR43418:SF4">
    <property type="entry name" value="MULTIFUNCTIONAL TRYPTOPHAN BIOSYNTHESIS PROTEIN"/>
    <property type="match status" value="1"/>
</dbReference>
<name>A0A6A5QWW4_AMPQU</name>
<evidence type="ECO:0000256" key="12">
    <source>
        <dbReference type="ARBA" id="ARBA00023235"/>
    </source>
</evidence>
<evidence type="ECO:0000256" key="10">
    <source>
        <dbReference type="ARBA" id="ARBA00022962"/>
    </source>
</evidence>
<dbReference type="PROSITE" id="PS51273">
    <property type="entry name" value="GATASE_TYPE_1"/>
    <property type="match status" value="1"/>
</dbReference>
<keyword evidence="7 16" id="KW-0028">Amino-acid biosynthesis</keyword>
<dbReference type="Pfam" id="PF00697">
    <property type="entry name" value="PRAI"/>
    <property type="match status" value="1"/>
</dbReference>
<dbReference type="InterPro" id="IPR017926">
    <property type="entry name" value="GATASE"/>
</dbReference>
<dbReference type="UniPathway" id="UPA00035">
    <property type="reaction ID" value="UER00040"/>
</dbReference>
<evidence type="ECO:0000256" key="13">
    <source>
        <dbReference type="ARBA" id="ARBA00023239"/>
    </source>
</evidence>
<dbReference type="Gene3D" id="3.40.50.880">
    <property type="match status" value="1"/>
</dbReference>
<dbReference type="Pfam" id="PF00117">
    <property type="entry name" value="GATase"/>
    <property type="match status" value="1"/>
</dbReference>
<dbReference type="InterPro" id="IPR011060">
    <property type="entry name" value="RibuloseP-bd_barrel"/>
</dbReference>
<protein>
    <recommendedName>
        <fullName evidence="16">Multifunctional tryptophan biosynthesis protein</fullName>
    </recommendedName>
    <domain>
        <recommendedName>
            <fullName evidence="16">Anthranilate synthase component 2</fullName>
            <shortName evidence="16">AS</shortName>
            <ecNumber evidence="16">4.1.3.27</ecNumber>
        </recommendedName>
        <alternativeName>
            <fullName evidence="16">Anthranilate synthase, glutamine amidotransferase component</fullName>
        </alternativeName>
    </domain>
    <domain>
        <recommendedName>
            <fullName evidence="16">Indole-3-glycerol phosphate synthase</fullName>
            <shortName evidence="16">IGPS</shortName>
            <ecNumber evidence="16">4.1.1.48</ecNumber>
        </recommendedName>
    </domain>
    <domain>
        <recommendedName>
            <fullName evidence="16">N-(5'-phosphoribosyl)anthranilate isomerase</fullName>
            <shortName evidence="16">PRAI</shortName>
            <ecNumber evidence="16">5.3.1.24</ecNumber>
        </recommendedName>
    </domain>
</protein>
<dbReference type="HAMAP" id="MF_00135">
    <property type="entry name" value="PRAI"/>
    <property type="match status" value="1"/>
</dbReference>
<sequence>MPALELIDNSPHHPNPSPPIPTASNVILIDNYDSFTWNVYQYLVFEGASVSVYRNDEITVDEVIAKNPTQLVISPGPGHPAKDAGISNDAIKHFAGKIPILGVCMGAQCMYYTSGGTVNVTGQVMHGKTSPLKHDGKGVYVGVPQNIPVTRYHSLAGTYGTLPDCLQVTSSIPANPDADIKEVIMGVRHKDYVMEGVQFHPESILTQDGRIMMRNFLRMQGGTWAENDKLTKEAHVQAIGAANGASNGNKTDKQTSILHKIYEHRRAAVAEQKKIPSQRPSDLQASYNLNLAPPQIDFPSRLRQSPYRLSLMAEIKRASPSKGIISLFTCAPAQARTYAKAGASTISVLTEPEWFKGNIEDLKAVRQSLEGMPNRPAVLRKEFVFDEYQILEARLAGADTVLLIVKMLDEALLKQLYDYSRSLGMEPLVEVQNVEEMEIAVKLGSKVIGVNNRNLVSFEVDMKTTSRLVSMVPKDTILCALSGIAGPKDVEPYVQSGVGAVLVGEALMRASNTEEFIVELLGGSTAKTSPGSASTMVKICGTRSAEAAKVAIEAGADLIGMILAPGLKRTVSAEIALAISEVVHKVKKPLISKSALLADPKSATDFFQHGAARLVSVDDRALLVGVFRNQSLEYVLEQQRLLNLDIVQLHGQEPVEWAKLIPVPVLKAFNPHDHGIGLRGYHALPLLDAGSGGSGKQLDLSEVKEVFARDHGVKVLLAGGLNADNVQNMLSSLEGYRDRVKGVDVSSGVEDHGQQSLDKIRAFIKAAKS</sequence>
<dbReference type="FunFam" id="3.40.50.880:FF:000031">
    <property type="entry name" value="Multifunctional tryptophan biosynthesis protein"/>
    <property type="match status" value="1"/>
</dbReference>
<dbReference type="PROSITE" id="PS00614">
    <property type="entry name" value="IGPS"/>
    <property type="match status" value="1"/>
</dbReference>
<dbReference type="GO" id="GO:0004425">
    <property type="term" value="F:indole-3-glycerol-phosphate synthase activity"/>
    <property type="evidence" value="ECO:0007669"/>
    <property type="project" value="UniProtKB-UniRule"/>
</dbReference>
<comment type="pathway">
    <text evidence="5 16">Amino-acid biosynthesis; L-tryptophan biosynthesis; L-tryptophan from chorismate: step 4/5.</text>
</comment>
<comment type="catalytic activity">
    <reaction evidence="1 16">
        <text>N-(5-phospho-beta-D-ribosyl)anthranilate = 1-(2-carboxyphenylamino)-1-deoxy-D-ribulose 5-phosphate</text>
        <dbReference type="Rhea" id="RHEA:21540"/>
        <dbReference type="ChEBI" id="CHEBI:18277"/>
        <dbReference type="ChEBI" id="CHEBI:58613"/>
        <dbReference type="EC" id="5.3.1.24"/>
    </reaction>
</comment>
<feature type="domain" description="Glutamine amidotransferase" evidence="17">
    <location>
        <begin position="28"/>
        <end position="217"/>
    </location>
</feature>
<dbReference type="EC" id="5.3.1.24" evidence="16"/>
<dbReference type="OrthoDB" id="524799at2759"/>
<evidence type="ECO:0000259" key="18">
    <source>
        <dbReference type="Pfam" id="PF00218"/>
    </source>
</evidence>
<dbReference type="HAMAP" id="MF_00134_B">
    <property type="entry name" value="IGPS_B"/>
    <property type="match status" value="1"/>
</dbReference>
<dbReference type="PANTHER" id="PTHR43418">
    <property type="entry name" value="MULTIFUNCTIONAL TRYPTOPHAN BIOSYNTHESIS PROTEIN-RELATED"/>
    <property type="match status" value="1"/>
</dbReference>
<comment type="pathway">
    <text evidence="4 16">Amino-acid biosynthesis; L-tryptophan biosynthesis; L-tryptophan from chorismate: step 3/5.</text>
</comment>
<dbReference type="EC" id="4.1.3.27" evidence="16"/>
<evidence type="ECO:0000256" key="9">
    <source>
        <dbReference type="ARBA" id="ARBA00022822"/>
    </source>
</evidence>
<dbReference type="InterPro" id="IPR016302">
    <property type="entry name" value="Anthranilate_synth_II"/>
</dbReference>
<dbReference type="Gene3D" id="3.20.20.70">
    <property type="entry name" value="Aldolase class I"/>
    <property type="match status" value="2"/>
</dbReference>
<dbReference type="FunFam" id="3.20.20.70:FF:000136">
    <property type="entry name" value="Multifunctional tryptophan biosynthesis protein"/>
    <property type="match status" value="1"/>
</dbReference>
<dbReference type="NCBIfam" id="TIGR00566">
    <property type="entry name" value="trpG_papA"/>
    <property type="match status" value="1"/>
</dbReference>
<comment type="catalytic activity">
    <reaction evidence="15 16">
        <text>chorismate + L-glutamine = anthranilate + pyruvate + L-glutamate + H(+)</text>
        <dbReference type="Rhea" id="RHEA:21732"/>
        <dbReference type="ChEBI" id="CHEBI:15361"/>
        <dbReference type="ChEBI" id="CHEBI:15378"/>
        <dbReference type="ChEBI" id="CHEBI:16567"/>
        <dbReference type="ChEBI" id="CHEBI:29748"/>
        <dbReference type="ChEBI" id="CHEBI:29985"/>
        <dbReference type="ChEBI" id="CHEBI:58359"/>
        <dbReference type="EC" id="4.1.3.27"/>
    </reaction>
</comment>
<evidence type="ECO:0000256" key="5">
    <source>
        <dbReference type="ARBA" id="ARBA00004696"/>
    </source>
</evidence>
<dbReference type="AlphaFoldDB" id="A0A6A5QWW4"/>
<dbReference type="InterPro" id="IPR001468">
    <property type="entry name" value="Indole-3-GlycerolPSynthase_CS"/>
</dbReference>
<dbReference type="InterPro" id="IPR013798">
    <property type="entry name" value="Indole-3-glycerol_P_synth_dom"/>
</dbReference>
<evidence type="ECO:0000256" key="11">
    <source>
        <dbReference type="ARBA" id="ARBA00023141"/>
    </source>
</evidence>
<evidence type="ECO:0000256" key="14">
    <source>
        <dbReference type="ARBA" id="ARBA00023268"/>
    </source>
</evidence>
<keyword evidence="12 16" id="KW-0413">Isomerase</keyword>
<dbReference type="CDD" id="cd00405">
    <property type="entry name" value="PRAI"/>
    <property type="match status" value="1"/>
</dbReference>
<accession>A0A6A5QWW4</accession>
<dbReference type="Proteomes" id="UP000800096">
    <property type="component" value="Unassembled WGS sequence"/>
</dbReference>
<proteinExistence type="inferred from homology"/>
<evidence type="ECO:0000256" key="8">
    <source>
        <dbReference type="ARBA" id="ARBA00022793"/>
    </source>
</evidence>
<dbReference type="SUPFAM" id="SSF51366">
    <property type="entry name" value="Ribulose-phoshate binding barrel"/>
    <property type="match status" value="2"/>
</dbReference>
<dbReference type="GO" id="GO:0004640">
    <property type="term" value="F:phosphoribosylanthranilate isomerase activity"/>
    <property type="evidence" value="ECO:0007669"/>
    <property type="project" value="UniProtKB-UniRule"/>
</dbReference>
<evidence type="ECO:0000256" key="1">
    <source>
        <dbReference type="ARBA" id="ARBA00001164"/>
    </source>
</evidence>
<dbReference type="InterPro" id="IPR001240">
    <property type="entry name" value="PRAI_dom"/>
</dbReference>
<evidence type="ECO:0000259" key="17">
    <source>
        <dbReference type="Pfam" id="PF00117"/>
    </source>
</evidence>
<dbReference type="InterPro" id="IPR006221">
    <property type="entry name" value="TrpG/PapA_dom"/>
</dbReference>
<dbReference type="GO" id="GO:0005829">
    <property type="term" value="C:cytosol"/>
    <property type="evidence" value="ECO:0007669"/>
    <property type="project" value="TreeGrafter"/>
</dbReference>
<dbReference type="GO" id="GO:0000162">
    <property type="term" value="P:L-tryptophan biosynthetic process"/>
    <property type="evidence" value="ECO:0007669"/>
    <property type="project" value="UniProtKB-UniRule"/>
</dbReference>
<dbReference type="EMBL" id="ML979134">
    <property type="protein sequence ID" value="KAF1918337.1"/>
    <property type="molecule type" value="Genomic_DNA"/>
</dbReference>
<feature type="domain" description="Indole-3-glycerol phosphate synthase" evidence="18">
    <location>
        <begin position="258"/>
        <end position="520"/>
    </location>
</feature>
<feature type="domain" description="N-(5'phosphoribosyl) anthranilate isomerase (PRAI)" evidence="19">
    <location>
        <begin position="578"/>
        <end position="765"/>
    </location>
</feature>
<keyword evidence="10" id="KW-0315">Glutamine amidotransferase</keyword>
<reference evidence="20" key="1">
    <citation type="journal article" date="2020" name="Stud. Mycol.">
        <title>101 Dothideomycetes genomes: a test case for predicting lifestyles and emergence of pathogens.</title>
        <authorList>
            <person name="Haridas S."/>
            <person name="Albert R."/>
            <person name="Binder M."/>
            <person name="Bloem J."/>
            <person name="Labutti K."/>
            <person name="Salamov A."/>
            <person name="Andreopoulos B."/>
            <person name="Baker S."/>
            <person name="Barry K."/>
            <person name="Bills G."/>
            <person name="Bluhm B."/>
            <person name="Cannon C."/>
            <person name="Castanera R."/>
            <person name="Culley D."/>
            <person name="Daum C."/>
            <person name="Ezra D."/>
            <person name="Gonzalez J."/>
            <person name="Henrissat B."/>
            <person name="Kuo A."/>
            <person name="Liang C."/>
            <person name="Lipzen A."/>
            <person name="Lutzoni F."/>
            <person name="Magnuson J."/>
            <person name="Mondo S."/>
            <person name="Nolan M."/>
            <person name="Ohm R."/>
            <person name="Pangilinan J."/>
            <person name="Park H.-J."/>
            <person name="Ramirez L."/>
            <person name="Alfaro M."/>
            <person name="Sun H."/>
            <person name="Tritt A."/>
            <person name="Yoshinaga Y."/>
            <person name="Zwiers L.-H."/>
            <person name="Turgeon B."/>
            <person name="Goodwin S."/>
            <person name="Spatafora J."/>
            <person name="Crous P."/>
            <person name="Grigoriev I."/>
        </authorList>
    </citation>
    <scope>NUCLEOTIDE SEQUENCE</scope>
    <source>
        <strain evidence="20">HMLAC05119</strain>
    </source>
</reference>
<dbReference type="InterPro" id="IPR029062">
    <property type="entry name" value="Class_I_gatase-like"/>
</dbReference>
<dbReference type="CDD" id="cd00331">
    <property type="entry name" value="IGPS"/>
    <property type="match status" value="1"/>
</dbReference>
<dbReference type="GO" id="GO:0004049">
    <property type="term" value="F:anthranilate synthase activity"/>
    <property type="evidence" value="ECO:0007669"/>
    <property type="project" value="UniProtKB-UniRule"/>
</dbReference>
<dbReference type="InterPro" id="IPR050472">
    <property type="entry name" value="Anth_synth/Amidotransfase"/>
</dbReference>
<keyword evidence="8 16" id="KW-0210">Decarboxylase</keyword>
<evidence type="ECO:0000256" key="16">
    <source>
        <dbReference type="PIRNR" id="PIRNR001382"/>
    </source>
</evidence>
<keyword evidence="14" id="KW-0511">Multifunctional enzyme</keyword>
<evidence type="ECO:0000256" key="3">
    <source>
        <dbReference type="ARBA" id="ARBA00003272"/>
    </source>
</evidence>
<evidence type="ECO:0000256" key="15">
    <source>
        <dbReference type="ARBA" id="ARBA00047683"/>
    </source>
</evidence>
<dbReference type="EC" id="4.1.1.48" evidence="16"/>
<evidence type="ECO:0000313" key="20">
    <source>
        <dbReference type="EMBL" id="KAF1918337.1"/>
    </source>
</evidence>